<dbReference type="SUPFAM" id="SSF55874">
    <property type="entry name" value="ATPase domain of HSP90 chaperone/DNA topoisomerase II/histidine kinase"/>
    <property type="match status" value="1"/>
</dbReference>
<dbReference type="Proteomes" id="UP000029226">
    <property type="component" value="Unassembled WGS sequence"/>
</dbReference>
<evidence type="ECO:0000256" key="2">
    <source>
        <dbReference type="ARBA" id="ARBA00012438"/>
    </source>
</evidence>
<dbReference type="AlphaFoldDB" id="A0A090QBS7"/>
<evidence type="ECO:0000256" key="7">
    <source>
        <dbReference type="ARBA" id="ARBA00022840"/>
    </source>
</evidence>
<evidence type="ECO:0000256" key="8">
    <source>
        <dbReference type="ARBA" id="ARBA00023012"/>
    </source>
</evidence>
<proteinExistence type="predicted"/>
<evidence type="ECO:0000256" key="9">
    <source>
        <dbReference type="SAM" id="Phobius"/>
    </source>
</evidence>
<dbReference type="Pfam" id="PF07730">
    <property type="entry name" value="HisKA_3"/>
    <property type="match status" value="1"/>
</dbReference>
<feature type="domain" description="Histidine kinase" evidence="10">
    <location>
        <begin position="77"/>
        <end position="263"/>
    </location>
</feature>
<dbReference type="GO" id="GO:0000155">
    <property type="term" value="F:phosphorelay sensor kinase activity"/>
    <property type="evidence" value="ECO:0007669"/>
    <property type="project" value="InterPro"/>
</dbReference>
<evidence type="ECO:0000259" key="10">
    <source>
        <dbReference type="PROSITE" id="PS50109"/>
    </source>
</evidence>
<evidence type="ECO:0000256" key="5">
    <source>
        <dbReference type="ARBA" id="ARBA00022741"/>
    </source>
</evidence>
<dbReference type="CDD" id="cd16917">
    <property type="entry name" value="HATPase_UhpB-NarQ-NarX-like"/>
    <property type="match status" value="1"/>
</dbReference>
<evidence type="ECO:0000256" key="4">
    <source>
        <dbReference type="ARBA" id="ARBA00022679"/>
    </source>
</evidence>
<sequence length="263" mass="29811">MPVILQISNTSINYIAIGLMIFIILFSIGMVIFFLLSRKRITEADLEVRDTQIKAQKDVMSATLVTQEKERQRIARDLHDEISAKLNVIAMNTNMLKEESLSVEEREMLISRIETATGKTLENARKIAHNLLPPVLEKFGLCAALTEVVKSIKGDKIDIHFSCDWNEEQLNPDSQLHVYRVIQELLNNTIKYAQSDKVSIVLHEEDHYRLITYSDNGIGFQDNAQIGLGTSNISSRVDLLNGIYHLETSDGNGVIYTFKFPKT</sequence>
<name>A0A090QBS7_NONUL</name>
<accession>A0A090QBS7</accession>
<comment type="catalytic activity">
    <reaction evidence="1">
        <text>ATP + protein L-histidine = ADP + protein N-phospho-L-histidine.</text>
        <dbReference type="EC" id="2.7.13.3"/>
    </reaction>
</comment>
<keyword evidence="3" id="KW-0597">Phosphoprotein</keyword>
<keyword evidence="9" id="KW-1133">Transmembrane helix</keyword>
<dbReference type="GO" id="GO:0046983">
    <property type="term" value="F:protein dimerization activity"/>
    <property type="evidence" value="ECO:0007669"/>
    <property type="project" value="InterPro"/>
</dbReference>
<evidence type="ECO:0000313" key="12">
    <source>
        <dbReference type="Proteomes" id="UP000029226"/>
    </source>
</evidence>
<keyword evidence="5" id="KW-0547">Nucleotide-binding</keyword>
<keyword evidence="4" id="KW-0808">Transferase</keyword>
<dbReference type="Gene3D" id="1.20.5.1930">
    <property type="match status" value="1"/>
</dbReference>
<dbReference type="Gene3D" id="3.30.565.10">
    <property type="entry name" value="Histidine kinase-like ATPase, C-terminal domain"/>
    <property type="match status" value="1"/>
</dbReference>
<dbReference type="InterPro" id="IPR003594">
    <property type="entry name" value="HATPase_dom"/>
</dbReference>
<dbReference type="EC" id="2.7.13.3" evidence="2"/>
<protein>
    <recommendedName>
        <fullName evidence="2">histidine kinase</fullName>
        <ecNumber evidence="2">2.7.13.3</ecNumber>
    </recommendedName>
</protein>
<dbReference type="InterPro" id="IPR050482">
    <property type="entry name" value="Sensor_HK_TwoCompSys"/>
</dbReference>
<dbReference type="SMART" id="SM00387">
    <property type="entry name" value="HATPase_c"/>
    <property type="match status" value="1"/>
</dbReference>
<dbReference type="PANTHER" id="PTHR24421:SF10">
    <property type="entry name" value="NITRATE_NITRITE SENSOR PROTEIN NARQ"/>
    <property type="match status" value="1"/>
</dbReference>
<keyword evidence="8" id="KW-0902">Two-component regulatory system</keyword>
<reference evidence="11 12" key="1">
    <citation type="journal article" date="2014" name="Genome Announc.">
        <title>Draft Genome Sequences of Marine Flavobacterium Nonlabens Strains NR17, NR24, NR27, NR32, NR33, and Ara13.</title>
        <authorList>
            <person name="Nakanishi M."/>
            <person name="Meirelles P."/>
            <person name="Suzuki R."/>
            <person name="Takatani N."/>
            <person name="Mino S."/>
            <person name="Suda W."/>
            <person name="Oshima K."/>
            <person name="Hattori M."/>
            <person name="Ohkuma M."/>
            <person name="Hosokawa M."/>
            <person name="Miyashita K."/>
            <person name="Thompson F.L."/>
            <person name="Niwa A."/>
            <person name="Sawabe T."/>
            <person name="Sawabe T."/>
        </authorList>
    </citation>
    <scope>NUCLEOTIDE SEQUENCE [LARGE SCALE GENOMIC DNA]</scope>
    <source>
        <strain evidence="12">JCM19314</strain>
    </source>
</reference>
<dbReference type="Pfam" id="PF02518">
    <property type="entry name" value="HATPase_c"/>
    <property type="match status" value="1"/>
</dbReference>
<evidence type="ECO:0000313" key="11">
    <source>
        <dbReference type="EMBL" id="GAK99677.1"/>
    </source>
</evidence>
<dbReference type="InterPro" id="IPR005467">
    <property type="entry name" value="His_kinase_dom"/>
</dbReference>
<dbReference type="InterPro" id="IPR036890">
    <property type="entry name" value="HATPase_C_sf"/>
</dbReference>
<evidence type="ECO:0000256" key="3">
    <source>
        <dbReference type="ARBA" id="ARBA00022553"/>
    </source>
</evidence>
<keyword evidence="7" id="KW-0067">ATP-binding</keyword>
<dbReference type="InterPro" id="IPR011712">
    <property type="entry name" value="Sig_transdc_His_kin_sub3_dim/P"/>
</dbReference>
<dbReference type="EMBL" id="BBMM01000002">
    <property type="protein sequence ID" value="GAK99677.1"/>
    <property type="molecule type" value="Genomic_DNA"/>
</dbReference>
<evidence type="ECO:0000256" key="6">
    <source>
        <dbReference type="ARBA" id="ARBA00022777"/>
    </source>
</evidence>
<feature type="transmembrane region" description="Helical" evidence="9">
    <location>
        <begin position="12"/>
        <end position="36"/>
    </location>
</feature>
<keyword evidence="6 11" id="KW-0418">Kinase</keyword>
<dbReference type="PANTHER" id="PTHR24421">
    <property type="entry name" value="NITRATE/NITRITE SENSOR PROTEIN NARX-RELATED"/>
    <property type="match status" value="1"/>
</dbReference>
<dbReference type="GO" id="GO:0005524">
    <property type="term" value="F:ATP binding"/>
    <property type="evidence" value="ECO:0007669"/>
    <property type="project" value="UniProtKB-KW"/>
</dbReference>
<dbReference type="PROSITE" id="PS50109">
    <property type="entry name" value="HIS_KIN"/>
    <property type="match status" value="1"/>
</dbReference>
<keyword evidence="9" id="KW-0472">Membrane</keyword>
<comment type="caution">
    <text evidence="11">The sequence shown here is derived from an EMBL/GenBank/DDBJ whole genome shotgun (WGS) entry which is preliminary data.</text>
</comment>
<gene>
    <name evidence="11" type="ORF">JCM19314_3722</name>
</gene>
<organism evidence="11 12">
    <name type="scientific">Nonlabens ulvanivorans</name>
    <name type="common">Persicivirga ulvanivorans</name>
    <dbReference type="NCBI Taxonomy" id="906888"/>
    <lineage>
        <taxon>Bacteria</taxon>
        <taxon>Pseudomonadati</taxon>
        <taxon>Bacteroidota</taxon>
        <taxon>Flavobacteriia</taxon>
        <taxon>Flavobacteriales</taxon>
        <taxon>Flavobacteriaceae</taxon>
        <taxon>Nonlabens</taxon>
    </lineage>
</organism>
<keyword evidence="9" id="KW-0812">Transmembrane</keyword>
<dbReference type="GO" id="GO:0016020">
    <property type="term" value="C:membrane"/>
    <property type="evidence" value="ECO:0007669"/>
    <property type="project" value="InterPro"/>
</dbReference>
<evidence type="ECO:0000256" key="1">
    <source>
        <dbReference type="ARBA" id="ARBA00000085"/>
    </source>
</evidence>